<accession>A0A9N9NEF2</accession>
<sequence>MATGTISLRKPCAEGHCIFRNKKDGVTIVMEKWKDSLLRVIFLQDDKIIHAPSEYKYEYNLGDKVDTYRKTSDIEGIICWIFV</sequence>
<gene>
    <name evidence="1" type="ORF">CPELLU_LOCUS13223</name>
</gene>
<protein>
    <submittedName>
        <fullName evidence="1">15344_t:CDS:1</fullName>
    </submittedName>
</protein>
<dbReference type="OrthoDB" id="10366087at2759"/>
<organism evidence="1 2">
    <name type="scientific">Cetraspora pellucida</name>
    <dbReference type="NCBI Taxonomy" id="1433469"/>
    <lineage>
        <taxon>Eukaryota</taxon>
        <taxon>Fungi</taxon>
        <taxon>Fungi incertae sedis</taxon>
        <taxon>Mucoromycota</taxon>
        <taxon>Glomeromycotina</taxon>
        <taxon>Glomeromycetes</taxon>
        <taxon>Diversisporales</taxon>
        <taxon>Gigasporaceae</taxon>
        <taxon>Cetraspora</taxon>
    </lineage>
</organism>
<evidence type="ECO:0000313" key="1">
    <source>
        <dbReference type="EMBL" id="CAG8726666.1"/>
    </source>
</evidence>
<dbReference type="Proteomes" id="UP000789759">
    <property type="component" value="Unassembled WGS sequence"/>
</dbReference>
<keyword evidence="2" id="KW-1185">Reference proteome</keyword>
<comment type="caution">
    <text evidence="1">The sequence shown here is derived from an EMBL/GenBank/DDBJ whole genome shotgun (WGS) entry which is preliminary data.</text>
</comment>
<dbReference type="AlphaFoldDB" id="A0A9N9NEF2"/>
<evidence type="ECO:0000313" key="2">
    <source>
        <dbReference type="Proteomes" id="UP000789759"/>
    </source>
</evidence>
<reference evidence="1" key="1">
    <citation type="submission" date="2021-06" db="EMBL/GenBank/DDBJ databases">
        <authorList>
            <person name="Kallberg Y."/>
            <person name="Tangrot J."/>
            <person name="Rosling A."/>
        </authorList>
    </citation>
    <scope>NUCLEOTIDE SEQUENCE</scope>
    <source>
        <strain evidence="1">FL966</strain>
    </source>
</reference>
<name>A0A9N9NEF2_9GLOM</name>
<dbReference type="EMBL" id="CAJVQA010013760">
    <property type="protein sequence ID" value="CAG8726666.1"/>
    <property type="molecule type" value="Genomic_DNA"/>
</dbReference>
<proteinExistence type="predicted"/>